<accession>A0A9D1NM83</accession>
<evidence type="ECO:0000256" key="1">
    <source>
        <dbReference type="SAM" id="MobiDB-lite"/>
    </source>
</evidence>
<dbReference type="Proteomes" id="UP000886845">
    <property type="component" value="Unassembled WGS sequence"/>
</dbReference>
<protein>
    <submittedName>
        <fullName evidence="2">Uncharacterized protein</fullName>
    </submittedName>
</protein>
<feature type="compositionally biased region" description="Basic and acidic residues" evidence="1">
    <location>
        <begin position="1"/>
        <end position="13"/>
    </location>
</feature>
<dbReference type="AlphaFoldDB" id="A0A9D1NM83"/>
<evidence type="ECO:0000313" key="3">
    <source>
        <dbReference type="Proteomes" id="UP000886845"/>
    </source>
</evidence>
<evidence type="ECO:0000313" key="2">
    <source>
        <dbReference type="EMBL" id="HIV09289.1"/>
    </source>
</evidence>
<dbReference type="EMBL" id="DVOR01000132">
    <property type="protein sequence ID" value="HIV09289.1"/>
    <property type="molecule type" value="Genomic_DNA"/>
</dbReference>
<reference evidence="2" key="2">
    <citation type="journal article" date="2021" name="PeerJ">
        <title>Extensive microbial diversity within the chicken gut microbiome revealed by metagenomics and culture.</title>
        <authorList>
            <person name="Gilroy R."/>
            <person name="Ravi A."/>
            <person name="Getino M."/>
            <person name="Pursley I."/>
            <person name="Horton D.L."/>
            <person name="Alikhan N.F."/>
            <person name="Baker D."/>
            <person name="Gharbi K."/>
            <person name="Hall N."/>
            <person name="Watson M."/>
            <person name="Adriaenssens E.M."/>
            <person name="Foster-Nyarko E."/>
            <person name="Jarju S."/>
            <person name="Secka A."/>
            <person name="Antonio M."/>
            <person name="Oren A."/>
            <person name="Chaudhuri R.R."/>
            <person name="La Ragione R."/>
            <person name="Hildebrand F."/>
            <person name="Pallen M.J."/>
        </authorList>
    </citation>
    <scope>NUCLEOTIDE SEQUENCE</scope>
    <source>
        <strain evidence="2">35461</strain>
    </source>
</reference>
<name>A0A9D1NM83_9BACT</name>
<sequence>LRADDAKARRMKPDGTYALPPPSDKPFSAQDALRQRYAELNAHPIPPPEARRPGPLARLLAWLTR</sequence>
<reference evidence="2" key="1">
    <citation type="submission" date="2020-10" db="EMBL/GenBank/DDBJ databases">
        <authorList>
            <person name="Gilroy R."/>
        </authorList>
    </citation>
    <scope>NUCLEOTIDE SEQUENCE</scope>
    <source>
        <strain evidence="2">35461</strain>
    </source>
</reference>
<organism evidence="2 3">
    <name type="scientific">Candidatus Spyradenecus faecavium</name>
    <dbReference type="NCBI Taxonomy" id="2840947"/>
    <lineage>
        <taxon>Bacteria</taxon>
        <taxon>Pseudomonadati</taxon>
        <taxon>Lentisphaerota</taxon>
        <taxon>Lentisphaeria</taxon>
        <taxon>Lentisphaerales</taxon>
        <taxon>Lentisphaeraceae</taxon>
        <taxon>Lentisphaeraceae incertae sedis</taxon>
        <taxon>Candidatus Spyradenecus</taxon>
    </lineage>
</organism>
<comment type="caution">
    <text evidence="2">The sequence shown here is derived from an EMBL/GenBank/DDBJ whole genome shotgun (WGS) entry which is preliminary data.</text>
</comment>
<proteinExistence type="predicted"/>
<feature type="non-terminal residue" evidence="2">
    <location>
        <position position="1"/>
    </location>
</feature>
<gene>
    <name evidence="2" type="ORF">IAC79_04165</name>
</gene>
<feature type="region of interest" description="Disordered" evidence="1">
    <location>
        <begin position="1"/>
        <end position="28"/>
    </location>
</feature>